<evidence type="ECO:0000313" key="3">
    <source>
        <dbReference type="Proteomes" id="UP000000702"/>
    </source>
</evidence>
<sequence length="147" mass="16123">MEKGVKMALLEVMIVIRIQANNVEEILSDEGDFELLCNISSAKTGSLQTILEAYPKSDEIGKKQHELSGKVDKIFFGSGQTGGYGGYSLLPEQFKDANPRRKEIRGSNQKSDGMPSPSDSLSLAIFCLCMKITESDKDLCKISAQIK</sequence>
<keyword evidence="3" id="KW-1185">Reference proteome</keyword>
<evidence type="ECO:0008006" key="4">
    <source>
        <dbReference type="Google" id="ProtNLM"/>
    </source>
</evidence>
<proteinExistence type="predicted"/>
<feature type="region of interest" description="Disordered" evidence="1">
    <location>
        <begin position="98"/>
        <end position="117"/>
    </location>
</feature>
<evidence type="ECO:0000313" key="2">
    <source>
        <dbReference type="EMBL" id="CCD13022.1"/>
    </source>
</evidence>
<reference evidence="2 3" key="2">
    <citation type="journal article" date="2012" name="Proc. Natl. Acad. Sci. U.S.A.">
        <title>Antigenic diversity is generated by distinct evolutionary mechanisms in African trypanosome species.</title>
        <authorList>
            <person name="Jackson A.P."/>
            <person name="Berry A."/>
            <person name="Aslett M."/>
            <person name="Allison H.C."/>
            <person name="Burton P."/>
            <person name="Vavrova-Anderson J."/>
            <person name="Brown R."/>
            <person name="Browne H."/>
            <person name="Corton N."/>
            <person name="Hauser H."/>
            <person name="Gamble J."/>
            <person name="Gilderthorp R."/>
            <person name="Marcello L."/>
            <person name="McQuillan J."/>
            <person name="Otto T.D."/>
            <person name="Quail M.A."/>
            <person name="Sanders M.J."/>
            <person name="van Tonder A."/>
            <person name="Ginger M.L."/>
            <person name="Field M.C."/>
            <person name="Barry J.D."/>
            <person name="Hertz-Fowler C."/>
            <person name="Berriman M."/>
        </authorList>
    </citation>
    <scope>NUCLEOTIDE SEQUENCE [LARGE SCALE GENOMIC DNA]</scope>
    <source>
        <strain evidence="2 3">IL3000</strain>
    </source>
</reference>
<comment type="caution">
    <text evidence="2">The sequence shown here is derived from an EMBL/GenBank/DDBJ whole genome shotgun (WGS) entry which is preliminary data.</text>
</comment>
<evidence type="ECO:0000256" key="1">
    <source>
        <dbReference type="SAM" id="MobiDB-lite"/>
    </source>
</evidence>
<gene>
    <name evidence="2" type="ORF">TCIL3000_0_38380</name>
</gene>
<feature type="compositionally biased region" description="Polar residues" evidence="1">
    <location>
        <begin position="106"/>
        <end position="117"/>
    </location>
</feature>
<accession>F9W757</accession>
<organism evidence="2 3">
    <name type="scientific">Trypanosoma congolense (strain IL3000)</name>
    <dbReference type="NCBI Taxonomy" id="1068625"/>
    <lineage>
        <taxon>Eukaryota</taxon>
        <taxon>Discoba</taxon>
        <taxon>Euglenozoa</taxon>
        <taxon>Kinetoplastea</taxon>
        <taxon>Metakinetoplastina</taxon>
        <taxon>Trypanosomatida</taxon>
        <taxon>Trypanosomatidae</taxon>
        <taxon>Trypanosoma</taxon>
        <taxon>Nannomonas</taxon>
    </lineage>
</organism>
<dbReference type="Proteomes" id="UP000000702">
    <property type="component" value="Unassembled WGS sequence"/>
</dbReference>
<dbReference type="EMBL" id="CAEQ01000988">
    <property type="protein sequence ID" value="CCD13022.1"/>
    <property type="molecule type" value="Genomic_DNA"/>
</dbReference>
<dbReference type="AlphaFoldDB" id="F9W757"/>
<name>F9W757_TRYCI</name>
<reference evidence="3" key="1">
    <citation type="submission" date="2011-07" db="EMBL/GenBank/DDBJ databases">
        <title>Divergent evolution of antigenic variation in African trypanosomes.</title>
        <authorList>
            <person name="Jackson A.P."/>
            <person name="Berry A."/>
            <person name="Allison H.C."/>
            <person name="Burton P."/>
            <person name="Anderson J."/>
            <person name="Aslett M."/>
            <person name="Brown R."/>
            <person name="Corton N."/>
            <person name="Harris D."/>
            <person name="Hauser H."/>
            <person name="Gamble J."/>
            <person name="Gilderthorp R."/>
            <person name="McQuillan J."/>
            <person name="Quail M.A."/>
            <person name="Sanders M."/>
            <person name="Van Tonder A."/>
            <person name="Ginger M.L."/>
            <person name="Donelson J.E."/>
            <person name="Field M.C."/>
            <person name="Barry J.D."/>
            <person name="Berriman M."/>
            <person name="Hertz-Fowler C."/>
        </authorList>
    </citation>
    <scope>NUCLEOTIDE SEQUENCE [LARGE SCALE GENOMIC DNA]</scope>
    <source>
        <strain evidence="3">IL3000</strain>
    </source>
</reference>
<protein>
    <recommendedName>
        <fullName evidence="4">Variant surface glycoprotein</fullName>
    </recommendedName>
</protein>